<dbReference type="CDD" id="cd18533">
    <property type="entry name" value="PTP_fungal"/>
    <property type="match status" value="1"/>
</dbReference>
<feature type="domain" description="Tyrosine-protein phosphatase" evidence="2">
    <location>
        <begin position="32"/>
        <end position="347"/>
    </location>
</feature>
<accession>A0A8H7BY90</accession>
<reference evidence="4" key="1">
    <citation type="submission" date="2020-01" db="EMBL/GenBank/DDBJ databases">
        <title>Genome Sequencing of Three Apophysomyces-Like Fungal Strains Confirms a Novel Fungal Genus in the Mucoromycota with divergent Burkholderia-like Endosymbiotic Bacteria.</title>
        <authorList>
            <person name="Stajich J.E."/>
            <person name="Macias A.M."/>
            <person name="Carter-House D."/>
            <person name="Lovett B."/>
            <person name="Kasson L.R."/>
            <person name="Berry K."/>
            <person name="Grigoriev I."/>
            <person name="Chang Y."/>
            <person name="Spatafora J."/>
            <person name="Kasson M.T."/>
        </authorList>
    </citation>
    <scope>NUCLEOTIDE SEQUENCE</scope>
    <source>
        <strain evidence="4">NRRL A-21654</strain>
    </source>
</reference>
<dbReference type="InterPro" id="IPR016130">
    <property type="entry name" value="Tyr_Pase_AS"/>
</dbReference>
<dbReference type="PRINTS" id="PR00700">
    <property type="entry name" value="PRTYPHPHTASE"/>
</dbReference>
<evidence type="ECO:0000313" key="5">
    <source>
        <dbReference type="Proteomes" id="UP000605846"/>
    </source>
</evidence>
<keyword evidence="5" id="KW-1185">Reference proteome</keyword>
<dbReference type="Proteomes" id="UP000605846">
    <property type="component" value="Unassembled WGS sequence"/>
</dbReference>
<dbReference type="PROSITE" id="PS50055">
    <property type="entry name" value="TYR_PHOSPHATASE_PTP"/>
    <property type="match status" value="1"/>
</dbReference>
<protein>
    <submittedName>
        <fullName evidence="4">Uncharacterized protein</fullName>
    </submittedName>
</protein>
<dbReference type="PANTHER" id="PTHR19134:SF561">
    <property type="entry name" value="PROTEIN TYROSINE PHOSPHATASE 36E, ISOFORM A"/>
    <property type="match status" value="1"/>
</dbReference>
<dbReference type="OrthoDB" id="6058203at2759"/>
<proteinExistence type="inferred from homology"/>
<comment type="similarity">
    <text evidence="1">Belongs to the protein-tyrosine phosphatase family. Non-receptor class subfamily.</text>
</comment>
<dbReference type="Gene3D" id="3.90.190.10">
    <property type="entry name" value="Protein tyrosine phosphatase superfamily"/>
    <property type="match status" value="1"/>
</dbReference>
<dbReference type="InterPro" id="IPR000387">
    <property type="entry name" value="Tyr_Pase_dom"/>
</dbReference>
<organism evidence="4 5">
    <name type="scientific">Apophysomyces ossiformis</name>
    <dbReference type="NCBI Taxonomy" id="679940"/>
    <lineage>
        <taxon>Eukaryota</taxon>
        <taxon>Fungi</taxon>
        <taxon>Fungi incertae sedis</taxon>
        <taxon>Mucoromycota</taxon>
        <taxon>Mucoromycotina</taxon>
        <taxon>Mucoromycetes</taxon>
        <taxon>Mucorales</taxon>
        <taxon>Mucorineae</taxon>
        <taxon>Mucoraceae</taxon>
        <taxon>Apophysomyces</taxon>
    </lineage>
</organism>
<dbReference type="PROSITE" id="PS50056">
    <property type="entry name" value="TYR_PHOSPHATASE_2"/>
    <property type="match status" value="1"/>
</dbReference>
<dbReference type="SUPFAM" id="SSF52799">
    <property type="entry name" value="(Phosphotyrosine protein) phosphatases II"/>
    <property type="match status" value="1"/>
</dbReference>
<dbReference type="InterPro" id="IPR000242">
    <property type="entry name" value="PTP_cat"/>
</dbReference>
<dbReference type="SMART" id="SM00404">
    <property type="entry name" value="PTPc_motif"/>
    <property type="match status" value="1"/>
</dbReference>
<evidence type="ECO:0000313" key="4">
    <source>
        <dbReference type="EMBL" id="KAF7730390.1"/>
    </source>
</evidence>
<evidence type="ECO:0000256" key="1">
    <source>
        <dbReference type="ARBA" id="ARBA00009649"/>
    </source>
</evidence>
<sequence>MDGEQIIKDGKTCFDTLNDLFLLPSVELKDYMSHQFRQLNKRQLARLSKRKDPQSAYSLIVAMSESAEAKNRYIDIIPFDRNRVKLGRSELGRRGDKDYINASWINAPFGLQRRYIASQGPLPSTVMDFWRMIVEQDVRVIVCLTPEIENGYEKCAAYWPVGNETKQVVESLVDDEEARDGGFLKYPIPRRPRLIVQVRNIEEKSVPEADCIMRRIEVMFMRTDQEEVLASTQVTQLQFLGWNDHGVPQQTQQVIELVKLANLCQPAEAGPMVVHCSAGCGRTGTFCVIDSGIHWMRQLKSGIEISDEKHMAFDPVYELTDAFRKQRTTMVQAMGQYAFCYQALWDVYNQEIR</sequence>
<dbReference type="InterPro" id="IPR050348">
    <property type="entry name" value="Protein-Tyr_Phosphatase"/>
</dbReference>
<dbReference type="GO" id="GO:0004725">
    <property type="term" value="F:protein tyrosine phosphatase activity"/>
    <property type="evidence" value="ECO:0007669"/>
    <property type="project" value="InterPro"/>
</dbReference>
<evidence type="ECO:0000259" key="3">
    <source>
        <dbReference type="PROSITE" id="PS50056"/>
    </source>
</evidence>
<dbReference type="EMBL" id="JABAYA010000016">
    <property type="protein sequence ID" value="KAF7730390.1"/>
    <property type="molecule type" value="Genomic_DNA"/>
</dbReference>
<dbReference type="InterPro" id="IPR003595">
    <property type="entry name" value="Tyr_Pase_cat"/>
</dbReference>
<dbReference type="InterPro" id="IPR029021">
    <property type="entry name" value="Prot-tyrosine_phosphatase-like"/>
</dbReference>
<dbReference type="AlphaFoldDB" id="A0A8H7BY90"/>
<dbReference type="Pfam" id="PF00102">
    <property type="entry name" value="Y_phosphatase"/>
    <property type="match status" value="2"/>
</dbReference>
<comment type="caution">
    <text evidence="4">The sequence shown here is derived from an EMBL/GenBank/DDBJ whole genome shotgun (WGS) entry which is preliminary data.</text>
</comment>
<evidence type="ECO:0000259" key="2">
    <source>
        <dbReference type="PROSITE" id="PS50055"/>
    </source>
</evidence>
<dbReference type="SMART" id="SM00194">
    <property type="entry name" value="PTPc"/>
    <property type="match status" value="1"/>
</dbReference>
<name>A0A8H7BY90_9FUNG</name>
<gene>
    <name evidence="4" type="ORF">EC973_002196</name>
</gene>
<feature type="domain" description="Tyrosine specific protein phosphatases" evidence="3">
    <location>
        <begin position="252"/>
        <end position="338"/>
    </location>
</feature>
<dbReference type="PROSITE" id="PS00383">
    <property type="entry name" value="TYR_PHOSPHATASE_1"/>
    <property type="match status" value="1"/>
</dbReference>
<dbReference type="PANTHER" id="PTHR19134">
    <property type="entry name" value="RECEPTOR-TYPE TYROSINE-PROTEIN PHOSPHATASE"/>
    <property type="match status" value="1"/>
</dbReference>